<protein>
    <submittedName>
        <fullName evidence="2">Uncharacterized protein</fullName>
    </submittedName>
</protein>
<keyword evidence="1" id="KW-0812">Transmembrane</keyword>
<keyword evidence="1" id="KW-1133">Transmembrane helix</keyword>
<proteinExistence type="predicted"/>
<name>A0A2K2U4K5_9ACTN</name>
<evidence type="ECO:0000313" key="3">
    <source>
        <dbReference type="Proteomes" id="UP000236488"/>
    </source>
</evidence>
<dbReference type="AlphaFoldDB" id="A0A2K2U4K5"/>
<keyword evidence="3" id="KW-1185">Reference proteome</keyword>
<sequence>MGKLQGRATHASLDQRSLFVLALAATAFSLVLASIWSARLESAAQPEQAVNFARLVKIATCFTIAYIFRSFIPPIRQLFLGGVACFALYGALYLGTQLLPESSPEYLPLTYLAQLFSGVGDALVILLLAHLLSTYPPRVSAIAIPMAYLANEALFCLLQYAPTSLLVVARPVLDACSIALLLVCLMLNERSSGNNDGVHKMQQGLAGPSTSHEKLFRFLSSGQEWTLLLIGTTLFPFIFIRRRSPSLLENPSAPRERVFHRYGVSRCSFERACDLGCWKCA</sequence>
<reference evidence="2 3" key="1">
    <citation type="journal article" date="2018" name="Int. J. Syst. Evol. Microbiol.">
        <title>Rubneribacter badeniensis gen. nov., sp. nov. and Enteroscipio rubneri gen. nov., sp. nov., new members of the Eggerthellaceae isolated from human faeces.</title>
        <authorList>
            <person name="Danylec N."/>
            <person name="Gobl A."/>
            <person name="Stoll D.A."/>
            <person name="Hetzer B."/>
            <person name="Kulling S.E."/>
            <person name="Huch M."/>
        </authorList>
    </citation>
    <scope>NUCLEOTIDE SEQUENCE [LARGE SCALE GENOMIC DNA]</scope>
    <source>
        <strain evidence="2 3">ResAG-85</strain>
    </source>
</reference>
<feature type="transmembrane region" description="Helical" evidence="1">
    <location>
        <begin position="167"/>
        <end position="187"/>
    </location>
</feature>
<organism evidence="2 3">
    <name type="scientific">Rubneribacter badeniensis</name>
    <dbReference type="NCBI Taxonomy" id="2070688"/>
    <lineage>
        <taxon>Bacteria</taxon>
        <taxon>Bacillati</taxon>
        <taxon>Actinomycetota</taxon>
        <taxon>Coriobacteriia</taxon>
        <taxon>Eggerthellales</taxon>
        <taxon>Eggerthellaceae</taxon>
        <taxon>Rubneribacter</taxon>
    </lineage>
</organism>
<feature type="transmembrane region" description="Helical" evidence="1">
    <location>
        <begin position="49"/>
        <end position="68"/>
    </location>
</feature>
<feature type="transmembrane region" description="Helical" evidence="1">
    <location>
        <begin position="80"/>
        <end position="99"/>
    </location>
</feature>
<accession>A0A2K2U4K5</accession>
<feature type="transmembrane region" description="Helical" evidence="1">
    <location>
        <begin position="139"/>
        <end position="161"/>
    </location>
</feature>
<evidence type="ECO:0000256" key="1">
    <source>
        <dbReference type="SAM" id="Phobius"/>
    </source>
</evidence>
<comment type="caution">
    <text evidence="2">The sequence shown here is derived from an EMBL/GenBank/DDBJ whole genome shotgun (WGS) entry which is preliminary data.</text>
</comment>
<keyword evidence="1" id="KW-0472">Membrane</keyword>
<evidence type="ECO:0000313" key="2">
    <source>
        <dbReference type="EMBL" id="PNV65231.1"/>
    </source>
</evidence>
<feature type="transmembrane region" description="Helical" evidence="1">
    <location>
        <begin position="111"/>
        <end position="132"/>
    </location>
</feature>
<dbReference type="EMBL" id="PPEL01000040">
    <property type="protein sequence ID" value="PNV65231.1"/>
    <property type="molecule type" value="Genomic_DNA"/>
</dbReference>
<gene>
    <name evidence="2" type="ORF">C2L80_07610</name>
</gene>
<dbReference type="Proteomes" id="UP000236488">
    <property type="component" value="Unassembled WGS sequence"/>
</dbReference>